<dbReference type="Pfam" id="PF04014">
    <property type="entry name" value="MazE_antitoxin"/>
    <property type="match status" value="1"/>
</dbReference>
<dbReference type="GO" id="GO:0003677">
    <property type="term" value="F:DNA binding"/>
    <property type="evidence" value="ECO:0007669"/>
    <property type="project" value="InterPro"/>
</dbReference>
<dbReference type="EMBL" id="UYIG01000001">
    <property type="protein sequence ID" value="VDG26738.1"/>
    <property type="molecule type" value="Genomic_DNA"/>
</dbReference>
<feature type="domain" description="SpoVT-AbrB" evidence="1">
    <location>
        <begin position="15"/>
        <end position="61"/>
    </location>
</feature>
<dbReference type="OrthoDB" id="9795766at2"/>
<organism evidence="2 3">
    <name type="scientific">Lactiplantibacillus mudanjiangensis</name>
    <dbReference type="NCBI Taxonomy" id="1296538"/>
    <lineage>
        <taxon>Bacteria</taxon>
        <taxon>Bacillati</taxon>
        <taxon>Bacillota</taxon>
        <taxon>Bacilli</taxon>
        <taxon>Lactobacillales</taxon>
        <taxon>Lactobacillaceae</taxon>
        <taxon>Lactiplantibacillus</taxon>
    </lineage>
</organism>
<dbReference type="RefSeq" id="WP_130851149.1">
    <property type="nucleotide sequence ID" value="NZ_UYIG01000001.1"/>
</dbReference>
<accession>A0A660DU66</accession>
<evidence type="ECO:0000313" key="3">
    <source>
        <dbReference type="Proteomes" id="UP000289996"/>
    </source>
</evidence>
<sequence length="73" mass="8101">MSEKETEKSMQRQVARLGNSLAITIPAEFATELNLQKGDTVTVSMNPDKTLKLDANSVIPHHEIDHLIDQAMV</sequence>
<keyword evidence="3" id="KW-1185">Reference proteome</keyword>
<reference evidence="2 3" key="1">
    <citation type="submission" date="2018-11" db="EMBL/GenBank/DDBJ databases">
        <authorList>
            <person name="Wuyts S."/>
        </authorList>
    </citation>
    <scope>NUCLEOTIDE SEQUENCE [LARGE SCALE GENOMIC DNA]</scope>
    <source>
        <strain evidence="2">Lactobacillus mudanjiangensis AMBF249</strain>
    </source>
</reference>
<protein>
    <submittedName>
        <fullName evidence="2">Transcriptional regulator/antitoxin, MazE [Lactobacillus hokkaidonensis JCM]</fullName>
    </submittedName>
</protein>
<dbReference type="SUPFAM" id="SSF89447">
    <property type="entry name" value="AbrB/MazE/MraZ-like"/>
    <property type="match status" value="1"/>
</dbReference>
<evidence type="ECO:0000313" key="2">
    <source>
        <dbReference type="EMBL" id="VDG26738.1"/>
    </source>
</evidence>
<gene>
    <name evidence="2" type="ORF">MUDAN_MDHGFNIF_00142</name>
</gene>
<dbReference type="SMART" id="SM00966">
    <property type="entry name" value="SpoVT_AbrB"/>
    <property type="match status" value="1"/>
</dbReference>
<dbReference type="InterPro" id="IPR007159">
    <property type="entry name" value="SpoVT-AbrB_dom"/>
</dbReference>
<dbReference type="Gene3D" id="2.10.260.10">
    <property type="match status" value="1"/>
</dbReference>
<dbReference type="InterPro" id="IPR037914">
    <property type="entry name" value="SpoVT-AbrB_sf"/>
</dbReference>
<name>A0A660DU66_9LACO</name>
<proteinExistence type="predicted"/>
<dbReference type="Proteomes" id="UP000289996">
    <property type="component" value="Unassembled WGS sequence"/>
</dbReference>
<evidence type="ECO:0000259" key="1">
    <source>
        <dbReference type="SMART" id="SM00966"/>
    </source>
</evidence>
<dbReference type="AlphaFoldDB" id="A0A660DU66"/>